<dbReference type="GO" id="GO:0003676">
    <property type="term" value="F:nucleic acid binding"/>
    <property type="evidence" value="ECO:0007669"/>
    <property type="project" value="InterPro"/>
</dbReference>
<dbReference type="Pfam" id="PF17921">
    <property type="entry name" value="Integrase_H2C2"/>
    <property type="match status" value="1"/>
</dbReference>
<dbReference type="OrthoDB" id="1935586at2759"/>
<dbReference type="InterPro" id="IPR041588">
    <property type="entry name" value="Integrase_H2C2"/>
</dbReference>
<name>A0A371FPU7_MUCPR</name>
<dbReference type="SUPFAM" id="SSF53098">
    <property type="entry name" value="Ribonuclease H-like"/>
    <property type="match status" value="1"/>
</dbReference>
<dbReference type="InterPro" id="IPR012337">
    <property type="entry name" value="RNaseH-like_sf"/>
</dbReference>
<dbReference type="EMBL" id="QJKJ01008272">
    <property type="protein sequence ID" value="RDX80272.1"/>
    <property type="molecule type" value="Genomic_DNA"/>
</dbReference>
<dbReference type="Pfam" id="PF24626">
    <property type="entry name" value="SH3_Tf2-1"/>
    <property type="match status" value="1"/>
</dbReference>
<accession>A0A371FPU7</accession>
<dbReference type="InterPro" id="IPR036397">
    <property type="entry name" value="RNaseH_sf"/>
</dbReference>
<feature type="non-terminal residue" evidence="3">
    <location>
        <position position="1"/>
    </location>
</feature>
<reference evidence="3" key="1">
    <citation type="submission" date="2018-05" db="EMBL/GenBank/DDBJ databases">
        <title>Draft genome of Mucuna pruriens seed.</title>
        <authorList>
            <person name="Nnadi N.E."/>
            <person name="Vos R."/>
            <person name="Hasami M.H."/>
            <person name="Devisetty U.K."/>
            <person name="Aguiy J.C."/>
        </authorList>
    </citation>
    <scope>NUCLEOTIDE SEQUENCE [LARGE SCALE GENOMIC DNA]</scope>
    <source>
        <strain evidence="3">JCA_2017</strain>
    </source>
</reference>
<dbReference type="Gene3D" id="3.30.420.10">
    <property type="entry name" value="Ribonuclease H-like superfamily/Ribonuclease H"/>
    <property type="match status" value="1"/>
</dbReference>
<dbReference type="PANTHER" id="PTHR35046">
    <property type="entry name" value="ZINC KNUCKLE (CCHC-TYPE) FAMILY PROTEIN"/>
    <property type="match status" value="1"/>
</dbReference>
<feature type="domain" description="Tf2-1-like SH3-like" evidence="2">
    <location>
        <begin position="164"/>
        <end position="200"/>
    </location>
</feature>
<sequence length="274" mass="31654">MPICSLSEMLVRETHVGGLTRYFGVKKTSKILNEHLYWPNMEHDVQSVCDKGITCKSQSGKDCVFVVVDRFSKKAHFIACSKTNDEIYVVDLFFKEVVPLHGFPRTIVSDRDVKFLTVYGFNSLTPLDILTSPTNRHANLDGKHMTNFFELTLRRRMNDMQGKQIRFPTQRKYKLEPRGDGLFQVLEMISDNAYKLDLPIAYGNDDPFEEGRNDRDLSNKTKDLLYDIRDLVTKSKTKMMKQSLGKYLSKNLCVHSSKVVMAPFRRVVSHIKEK</sequence>
<proteinExistence type="predicted"/>
<dbReference type="InterPro" id="IPR056924">
    <property type="entry name" value="SH3_Tf2-1"/>
</dbReference>
<dbReference type="PANTHER" id="PTHR35046:SF9">
    <property type="entry name" value="RNA-DIRECTED DNA POLYMERASE"/>
    <property type="match status" value="1"/>
</dbReference>
<evidence type="ECO:0000259" key="1">
    <source>
        <dbReference type="Pfam" id="PF17921"/>
    </source>
</evidence>
<comment type="caution">
    <text evidence="3">The sequence shown here is derived from an EMBL/GenBank/DDBJ whole genome shotgun (WGS) entry which is preliminary data.</text>
</comment>
<dbReference type="Proteomes" id="UP000257109">
    <property type="component" value="Unassembled WGS sequence"/>
</dbReference>
<evidence type="ECO:0000313" key="3">
    <source>
        <dbReference type="EMBL" id="RDX80272.1"/>
    </source>
</evidence>
<evidence type="ECO:0000259" key="2">
    <source>
        <dbReference type="Pfam" id="PF24626"/>
    </source>
</evidence>
<protein>
    <submittedName>
        <fullName evidence="3">Uncharacterized protein</fullName>
    </submittedName>
</protein>
<dbReference type="Gene3D" id="1.10.340.70">
    <property type="match status" value="1"/>
</dbReference>
<dbReference type="STRING" id="157652.A0A371FPU7"/>
<feature type="domain" description="Integrase zinc-binding" evidence="1">
    <location>
        <begin position="5"/>
        <end position="57"/>
    </location>
</feature>
<dbReference type="AlphaFoldDB" id="A0A371FPU7"/>
<keyword evidence="4" id="KW-1185">Reference proteome</keyword>
<gene>
    <name evidence="3" type="ORF">CR513_39198</name>
</gene>
<organism evidence="3 4">
    <name type="scientific">Mucuna pruriens</name>
    <name type="common">Velvet bean</name>
    <name type="synonym">Dolichos pruriens</name>
    <dbReference type="NCBI Taxonomy" id="157652"/>
    <lineage>
        <taxon>Eukaryota</taxon>
        <taxon>Viridiplantae</taxon>
        <taxon>Streptophyta</taxon>
        <taxon>Embryophyta</taxon>
        <taxon>Tracheophyta</taxon>
        <taxon>Spermatophyta</taxon>
        <taxon>Magnoliopsida</taxon>
        <taxon>eudicotyledons</taxon>
        <taxon>Gunneridae</taxon>
        <taxon>Pentapetalae</taxon>
        <taxon>rosids</taxon>
        <taxon>fabids</taxon>
        <taxon>Fabales</taxon>
        <taxon>Fabaceae</taxon>
        <taxon>Papilionoideae</taxon>
        <taxon>50 kb inversion clade</taxon>
        <taxon>NPAAA clade</taxon>
        <taxon>indigoferoid/millettioid clade</taxon>
        <taxon>Phaseoleae</taxon>
        <taxon>Mucuna</taxon>
    </lineage>
</organism>
<evidence type="ECO:0000313" key="4">
    <source>
        <dbReference type="Proteomes" id="UP000257109"/>
    </source>
</evidence>